<dbReference type="OrthoDB" id="1379661at2759"/>
<dbReference type="InterPro" id="IPR025521">
    <property type="entry name" value="Neprosin_propep"/>
</dbReference>
<evidence type="ECO:0000313" key="3">
    <source>
        <dbReference type="EMBL" id="RHN74821.1"/>
    </source>
</evidence>
<organism evidence="3 4">
    <name type="scientific">Medicago truncatula</name>
    <name type="common">Barrel medic</name>
    <name type="synonym">Medicago tribuloides</name>
    <dbReference type="NCBI Taxonomy" id="3880"/>
    <lineage>
        <taxon>Eukaryota</taxon>
        <taxon>Viridiplantae</taxon>
        <taxon>Streptophyta</taxon>
        <taxon>Embryophyta</taxon>
        <taxon>Tracheophyta</taxon>
        <taxon>Spermatophyta</taxon>
        <taxon>Magnoliopsida</taxon>
        <taxon>eudicotyledons</taxon>
        <taxon>Gunneridae</taxon>
        <taxon>Pentapetalae</taxon>
        <taxon>rosids</taxon>
        <taxon>fabids</taxon>
        <taxon>Fabales</taxon>
        <taxon>Fabaceae</taxon>
        <taxon>Papilionoideae</taxon>
        <taxon>50 kb inversion clade</taxon>
        <taxon>NPAAA clade</taxon>
        <taxon>Hologalegina</taxon>
        <taxon>IRL clade</taxon>
        <taxon>Trifolieae</taxon>
        <taxon>Medicago</taxon>
    </lineage>
</organism>
<feature type="domain" description="Neprosin PEP catalytic" evidence="2">
    <location>
        <begin position="155"/>
        <end position="406"/>
    </location>
</feature>
<dbReference type="Pfam" id="PF14365">
    <property type="entry name" value="Neprosin_AP"/>
    <property type="match status" value="1"/>
</dbReference>
<evidence type="ECO:0000313" key="4">
    <source>
        <dbReference type="Proteomes" id="UP000265566"/>
    </source>
</evidence>
<evidence type="ECO:0000256" key="1">
    <source>
        <dbReference type="SAM" id="SignalP"/>
    </source>
</evidence>
<dbReference type="AlphaFoldDB" id="A0A396JDW6"/>
<sequence>MVNQTLYGLFIFSLSMHCFIACLASEAGNHQLANQTFQSEELHKLKKMITSRLKQINKPAVKTIQSSDGDIIDCVVSHKQPAFDHPLLKGQKPLDPLERSKGNNQTDILSGKFQLWSLYDESCPEGTIPIRRAKEEDILRASSIDTFGRKLSQVATDATEYKHVHSYGSVTGDRYYGAKATINLWAPHVEDENEFSLSQIWVLANGNENTIEAGWQVSHQIYGDYLPRIFVYWTANGYKGTGCYNLRCPGFVQTSKTFALGGALSPPSTYNGRQIEITLLIYKDQKTGNWWLEYGSGNIIGYWPSSLFTSLKDSATTVEFGGEVYIKSTGTHSSTQMGSGHFADEGSSKASYFRDMQVVNSDNKLIPLSNLNVFAEEPKCYNIIKGTSNEGNYFYYGGPGKNMNCP</sequence>
<dbReference type="Pfam" id="PF03080">
    <property type="entry name" value="Neprosin"/>
    <property type="match status" value="1"/>
</dbReference>
<dbReference type="PANTHER" id="PTHR31589:SF175">
    <property type="entry name" value="CARBOXYL-TERMINAL PEPTIDASE"/>
    <property type="match status" value="1"/>
</dbReference>
<keyword evidence="1" id="KW-0732">Signal</keyword>
<gene>
    <name evidence="3" type="ORF">MtrunA17_Chr2g0314471</name>
</gene>
<dbReference type="Proteomes" id="UP000265566">
    <property type="component" value="Chromosome 2"/>
</dbReference>
<dbReference type="PANTHER" id="PTHR31589">
    <property type="entry name" value="PROTEIN, PUTATIVE (DUF239)-RELATED-RELATED"/>
    <property type="match status" value="1"/>
</dbReference>
<evidence type="ECO:0000259" key="2">
    <source>
        <dbReference type="PROSITE" id="PS52045"/>
    </source>
</evidence>
<dbReference type="PROSITE" id="PS52045">
    <property type="entry name" value="NEPROSIN_PEP_CD"/>
    <property type="match status" value="1"/>
</dbReference>
<dbReference type="Gene3D" id="3.90.1320.10">
    <property type="entry name" value="Outer-capsid protein sigma 3, large lobe"/>
    <property type="match status" value="1"/>
</dbReference>
<dbReference type="InterPro" id="IPR004314">
    <property type="entry name" value="Neprosin"/>
</dbReference>
<dbReference type="EMBL" id="PSQE01000002">
    <property type="protein sequence ID" value="RHN74821.1"/>
    <property type="molecule type" value="Genomic_DNA"/>
</dbReference>
<name>A0A396JDW6_MEDTR</name>
<proteinExistence type="predicted"/>
<feature type="signal peptide" evidence="1">
    <location>
        <begin position="1"/>
        <end position="24"/>
    </location>
</feature>
<reference evidence="4" key="1">
    <citation type="journal article" date="2018" name="Nat. Plants">
        <title>Whole-genome landscape of Medicago truncatula symbiotic genes.</title>
        <authorList>
            <person name="Pecrix Y."/>
            <person name="Staton S.E."/>
            <person name="Sallet E."/>
            <person name="Lelandais-Briere C."/>
            <person name="Moreau S."/>
            <person name="Carrere S."/>
            <person name="Blein T."/>
            <person name="Jardinaud M.F."/>
            <person name="Latrasse D."/>
            <person name="Zouine M."/>
            <person name="Zahm M."/>
            <person name="Kreplak J."/>
            <person name="Mayjonade B."/>
            <person name="Satge C."/>
            <person name="Perez M."/>
            <person name="Cauet S."/>
            <person name="Marande W."/>
            <person name="Chantry-Darmon C."/>
            <person name="Lopez-Roques C."/>
            <person name="Bouchez O."/>
            <person name="Berard A."/>
            <person name="Debelle F."/>
            <person name="Munos S."/>
            <person name="Bendahmane A."/>
            <person name="Berges H."/>
            <person name="Niebel A."/>
            <person name="Buitink J."/>
            <person name="Frugier F."/>
            <person name="Benhamed M."/>
            <person name="Crespi M."/>
            <person name="Gouzy J."/>
            <person name="Gamas P."/>
        </authorList>
    </citation>
    <scope>NUCLEOTIDE SEQUENCE [LARGE SCALE GENOMIC DNA]</scope>
    <source>
        <strain evidence="4">cv. Jemalong A17</strain>
    </source>
</reference>
<protein>
    <submittedName>
        <fullName evidence="3">Putative neprosin</fullName>
    </submittedName>
</protein>
<dbReference type="InterPro" id="IPR053168">
    <property type="entry name" value="Glutamic_endopeptidase"/>
</dbReference>
<accession>A0A396JDW6</accession>
<feature type="chain" id="PRO_5017353757" evidence="1">
    <location>
        <begin position="25"/>
        <end position="406"/>
    </location>
</feature>
<dbReference type="Gramene" id="rna10941">
    <property type="protein sequence ID" value="RHN74821.1"/>
    <property type="gene ID" value="gene10941"/>
</dbReference>
<comment type="caution">
    <text evidence="3">The sequence shown here is derived from an EMBL/GenBank/DDBJ whole genome shotgun (WGS) entry which is preliminary data.</text>
</comment>